<comment type="caution">
    <text evidence="2">The sequence shown here is derived from an EMBL/GenBank/DDBJ whole genome shotgun (WGS) entry which is preliminary data.</text>
</comment>
<keyword evidence="3" id="KW-1185">Reference proteome</keyword>
<accession>A0A8K1GGB5</accession>
<evidence type="ECO:0000313" key="3">
    <source>
        <dbReference type="Proteomes" id="UP000796761"/>
    </source>
</evidence>
<dbReference type="EMBL" id="SWJQ01000243">
    <property type="protein sequence ID" value="TRZ17922.1"/>
    <property type="molecule type" value="Genomic_DNA"/>
</dbReference>
<evidence type="ECO:0000313" key="2">
    <source>
        <dbReference type="EMBL" id="TRZ17922.1"/>
    </source>
</evidence>
<protein>
    <submittedName>
        <fullName evidence="2">Uncharacterized protein</fullName>
    </submittedName>
</protein>
<proteinExistence type="predicted"/>
<organism evidence="2 3">
    <name type="scientific">Zosterops borbonicus</name>
    <dbReference type="NCBI Taxonomy" id="364589"/>
    <lineage>
        <taxon>Eukaryota</taxon>
        <taxon>Metazoa</taxon>
        <taxon>Chordata</taxon>
        <taxon>Craniata</taxon>
        <taxon>Vertebrata</taxon>
        <taxon>Euteleostomi</taxon>
        <taxon>Archelosauria</taxon>
        <taxon>Archosauria</taxon>
        <taxon>Dinosauria</taxon>
        <taxon>Saurischia</taxon>
        <taxon>Theropoda</taxon>
        <taxon>Coelurosauria</taxon>
        <taxon>Aves</taxon>
        <taxon>Neognathae</taxon>
        <taxon>Neoaves</taxon>
        <taxon>Telluraves</taxon>
        <taxon>Australaves</taxon>
        <taxon>Passeriformes</taxon>
        <taxon>Sylvioidea</taxon>
        <taxon>Zosteropidae</taxon>
        <taxon>Zosterops</taxon>
    </lineage>
</organism>
<dbReference type="Proteomes" id="UP000796761">
    <property type="component" value="Unassembled WGS sequence"/>
</dbReference>
<dbReference type="OrthoDB" id="9398059at2759"/>
<sequence>MSRGADETPDPGVENPEWCGGMGGYGPNLKEFSDPKALNSLPEHTQNPAEVGKYLKEKCNDNSNGKNLIARSWFLVYAYRTLLDTIEQQIKAKGQEDRYTVRR</sequence>
<feature type="region of interest" description="Disordered" evidence="1">
    <location>
        <begin position="1"/>
        <end position="20"/>
    </location>
</feature>
<name>A0A8K1GGB5_9PASS</name>
<gene>
    <name evidence="2" type="ORF">HGM15179_009192</name>
</gene>
<reference evidence="2" key="1">
    <citation type="submission" date="2019-04" db="EMBL/GenBank/DDBJ databases">
        <title>Genome assembly of Zosterops borbonicus 15179.</title>
        <authorList>
            <person name="Leroy T."/>
            <person name="Anselmetti Y."/>
            <person name="Tilak M.-K."/>
            <person name="Nabholz B."/>
        </authorList>
    </citation>
    <scope>NUCLEOTIDE SEQUENCE</scope>
    <source>
        <strain evidence="2">HGM_15179</strain>
        <tissue evidence="2">Muscle</tissue>
    </source>
</reference>
<evidence type="ECO:0000256" key="1">
    <source>
        <dbReference type="SAM" id="MobiDB-lite"/>
    </source>
</evidence>
<dbReference type="AlphaFoldDB" id="A0A8K1GGB5"/>